<dbReference type="OrthoDB" id="10573901at2759"/>
<gene>
    <name evidence="1" type="ORF">FGO68_gene14990</name>
</gene>
<sequence length="175" mass="20054">MFHKGLLFTKHTFSTKTSLLHTHQWSSEYIEHILIRETLNLVNMRCLDLGYIPYNQGLTGSAKLWGPPKFLRKASSRDDTTSQFLIKQISLETSLEELRLLPLSELLIKNCLMHMVPKGQVTVSNVKTIQKAVLLRKPEGDHLRLRSVKEELDELCGASIHDFPQFSHDVEWGSS</sequence>
<reference evidence="1" key="1">
    <citation type="submission" date="2019-06" db="EMBL/GenBank/DDBJ databases">
        <authorList>
            <person name="Zheng W."/>
        </authorList>
    </citation>
    <scope>NUCLEOTIDE SEQUENCE</scope>
    <source>
        <strain evidence="1">QDHG01</strain>
    </source>
</reference>
<accession>A0A8J8NH95</accession>
<name>A0A8J8NH95_HALGN</name>
<protein>
    <submittedName>
        <fullName evidence="1">Uncharacterized protein</fullName>
    </submittedName>
</protein>
<dbReference type="Proteomes" id="UP000785679">
    <property type="component" value="Unassembled WGS sequence"/>
</dbReference>
<evidence type="ECO:0000313" key="1">
    <source>
        <dbReference type="EMBL" id="TNV75367.1"/>
    </source>
</evidence>
<evidence type="ECO:0000313" key="2">
    <source>
        <dbReference type="Proteomes" id="UP000785679"/>
    </source>
</evidence>
<dbReference type="EMBL" id="RRYP01015748">
    <property type="protein sequence ID" value="TNV75367.1"/>
    <property type="molecule type" value="Genomic_DNA"/>
</dbReference>
<dbReference type="AlphaFoldDB" id="A0A8J8NH95"/>
<comment type="caution">
    <text evidence="1">The sequence shown here is derived from an EMBL/GenBank/DDBJ whole genome shotgun (WGS) entry which is preliminary data.</text>
</comment>
<organism evidence="1 2">
    <name type="scientific">Halteria grandinella</name>
    <dbReference type="NCBI Taxonomy" id="5974"/>
    <lineage>
        <taxon>Eukaryota</taxon>
        <taxon>Sar</taxon>
        <taxon>Alveolata</taxon>
        <taxon>Ciliophora</taxon>
        <taxon>Intramacronucleata</taxon>
        <taxon>Spirotrichea</taxon>
        <taxon>Stichotrichia</taxon>
        <taxon>Sporadotrichida</taxon>
        <taxon>Halteriidae</taxon>
        <taxon>Halteria</taxon>
    </lineage>
</organism>
<keyword evidence="2" id="KW-1185">Reference proteome</keyword>
<proteinExistence type="predicted"/>